<dbReference type="Proteomes" id="UP000182034">
    <property type="component" value="Unassembled WGS sequence"/>
</dbReference>
<accession>A0A1K2IRF5</accession>
<proteinExistence type="predicted"/>
<evidence type="ECO:0000313" key="2">
    <source>
        <dbReference type="Proteomes" id="UP000182034"/>
    </source>
</evidence>
<sequence length="165" mass="19517">MNYFLYRLEHIYTDDTHTACKFLGYFDDLKKLEKAKEKALTLPGFSEYPDGLVIKKCQLNKIHWKDGFNSVIGEIGRDYLDEEDVVNNDSKSIKELNLEYIFQISHTYTIHTFLDDERIIGVFFDENKVNEIVDDLKKEEGFKDYQDDFIIGRFTLNNQLWTTGF</sequence>
<organism evidence="1 2">
    <name type="scientific">Chryseobacterium limigenitum</name>
    <dbReference type="NCBI Taxonomy" id="1612149"/>
    <lineage>
        <taxon>Bacteria</taxon>
        <taxon>Pseudomonadati</taxon>
        <taxon>Bacteroidota</taxon>
        <taxon>Flavobacteriia</taxon>
        <taxon>Flavobacteriales</taxon>
        <taxon>Weeksellaceae</taxon>
        <taxon>Chryseobacterium group</taxon>
        <taxon>Chryseobacterium</taxon>
    </lineage>
</organism>
<dbReference type="AlphaFoldDB" id="A0A1K2IRF5"/>
<evidence type="ECO:0000313" key="1">
    <source>
        <dbReference type="EMBL" id="SFZ94299.1"/>
    </source>
</evidence>
<dbReference type="STRING" id="1612149.SAMN05216324_106190"/>
<reference evidence="2" key="1">
    <citation type="submission" date="2016-10" db="EMBL/GenBank/DDBJ databases">
        <authorList>
            <person name="Varghese N."/>
            <person name="Submissions S."/>
        </authorList>
    </citation>
    <scope>NUCLEOTIDE SEQUENCE [LARGE SCALE GENOMIC DNA]</scope>
    <source>
        <strain evidence="2">SUR2</strain>
    </source>
</reference>
<name>A0A1K2IRF5_9FLAO</name>
<dbReference type="OrthoDB" id="1453790at2"/>
<gene>
    <name evidence="1" type="ORF">SAMN05216324_106190</name>
</gene>
<keyword evidence="2" id="KW-1185">Reference proteome</keyword>
<protein>
    <submittedName>
        <fullName evidence="1">Uncharacterized protein</fullName>
    </submittedName>
</protein>
<dbReference type="EMBL" id="FPKW01000006">
    <property type="protein sequence ID" value="SFZ94299.1"/>
    <property type="molecule type" value="Genomic_DNA"/>
</dbReference>
<dbReference type="RefSeq" id="WP_072409752.1">
    <property type="nucleotide sequence ID" value="NZ_FPKW01000006.1"/>
</dbReference>